<dbReference type="SUPFAM" id="SSF101215">
    <property type="entry name" value="KaiA/RbsU domain"/>
    <property type="match status" value="1"/>
</dbReference>
<dbReference type="GO" id="GO:0016791">
    <property type="term" value="F:phosphatase activity"/>
    <property type="evidence" value="ECO:0007669"/>
    <property type="project" value="TreeGrafter"/>
</dbReference>
<dbReference type="Proteomes" id="UP000625210">
    <property type="component" value="Unassembled WGS sequence"/>
</dbReference>
<proteinExistence type="predicted"/>
<dbReference type="PROSITE" id="PS51746">
    <property type="entry name" value="PPM_2"/>
    <property type="match status" value="1"/>
</dbReference>
<dbReference type="AlphaFoldDB" id="A0A8J2VIQ3"/>
<protein>
    <submittedName>
        <fullName evidence="3">Phosphoserine phosphatase RsbU</fullName>
    </submittedName>
</protein>
<keyword evidence="4" id="KW-1185">Reference proteome</keyword>
<dbReference type="RefSeq" id="WP_188648463.1">
    <property type="nucleotide sequence ID" value="NZ_BMHQ01000010.1"/>
</dbReference>
<dbReference type="PANTHER" id="PTHR43156">
    <property type="entry name" value="STAGE II SPORULATION PROTEIN E-RELATED"/>
    <property type="match status" value="1"/>
</dbReference>
<name>A0A8J2VIQ3_9BACL</name>
<dbReference type="InterPro" id="IPR052016">
    <property type="entry name" value="Bact_Sigma-Reg"/>
</dbReference>
<dbReference type="FunFam" id="3.60.40.10:FF:000045">
    <property type="entry name" value="Stage II sporulation protein E"/>
    <property type="match status" value="1"/>
</dbReference>
<organism evidence="3 4">
    <name type="scientific">Marinithermofilum abyssi</name>
    <dbReference type="NCBI Taxonomy" id="1571185"/>
    <lineage>
        <taxon>Bacteria</taxon>
        <taxon>Bacillati</taxon>
        <taxon>Bacillota</taxon>
        <taxon>Bacilli</taxon>
        <taxon>Bacillales</taxon>
        <taxon>Thermoactinomycetaceae</taxon>
        <taxon>Marinithermofilum</taxon>
    </lineage>
</organism>
<reference evidence="3" key="1">
    <citation type="journal article" date="2014" name="Int. J. Syst. Evol. Microbiol.">
        <title>Complete genome sequence of Corynebacterium casei LMG S-19264T (=DSM 44701T), isolated from a smear-ripened cheese.</title>
        <authorList>
            <consortium name="US DOE Joint Genome Institute (JGI-PGF)"/>
            <person name="Walter F."/>
            <person name="Albersmeier A."/>
            <person name="Kalinowski J."/>
            <person name="Ruckert C."/>
        </authorList>
    </citation>
    <scope>NUCLEOTIDE SEQUENCE</scope>
    <source>
        <strain evidence="3">CGMCC 1.15179</strain>
    </source>
</reference>
<feature type="domain" description="PPM-type phosphatase" evidence="2">
    <location>
        <begin position="121"/>
        <end position="331"/>
    </location>
</feature>
<accession>A0A8J2VIQ3</accession>
<dbReference type="InterPro" id="IPR014787">
    <property type="entry name" value="PSer_Pase_RsbU_N"/>
</dbReference>
<dbReference type="Pfam" id="PF07228">
    <property type="entry name" value="SpoIIE"/>
    <property type="match status" value="1"/>
</dbReference>
<dbReference type="SUPFAM" id="SSF81606">
    <property type="entry name" value="PP2C-like"/>
    <property type="match status" value="1"/>
</dbReference>
<evidence type="ECO:0000259" key="2">
    <source>
        <dbReference type="PROSITE" id="PS51746"/>
    </source>
</evidence>
<dbReference type="SMART" id="SM00332">
    <property type="entry name" value="PP2Cc"/>
    <property type="match status" value="1"/>
</dbReference>
<gene>
    <name evidence="3" type="primary">rsbU</name>
    <name evidence="3" type="ORF">GCM10011571_27490</name>
</gene>
<dbReference type="PANTHER" id="PTHR43156:SF15">
    <property type="entry name" value="PHOSPHOSERINE PHOSPHATASE RSBU"/>
    <property type="match status" value="1"/>
</dbReference>
<dbReference type="SMART" id="SM00331">
    <property type="entry name" value="PP2C_SIG"/>
    <property type="match status" value="1"/>
</dbReference>
<evidence type="ECO:0000313" key="3">
    <source>
        <dbReference type="EMBL" id="GGE23913.1"/>
    </source>
</evidence>
<dbReference type="InterPro" id="IPR017944">
    <property type="entry name" value="KaiA/RbsU_helical_domain_sf"/>
</dbReference>
<dbReference type="Pfam" id="PF08673">
    <property type="entry name" value="RsbU_N"/>
    <property type="match status" value="1"/>
</dbReference>
<evidence type="ECO:0000313" key="4">
    <source>
        <dbReference type="Proteomes" id="UP000625210"/>
    </source>
</evidence>
<dbReference type="EMBL" id="BMHQ01000010">
    <property type="protein sequence ID" value="GGE23913.1"/>
    <property type="molecule type" value="Genomic_DNA"/>
</dbReference>
<dbReference type="InterPro" id="IPR001932">
    <property type="entry name" value="PPM-type_phosphatase-like_dom"/>
</dbReference>
<dbReference type="Gene3D" id="3.60.40.10">
    <property type="entry name" value="PPM-type phosphatase domain"/>
    <property type="match status" value="1"/>
</dbReference>
<dbReference type="Gene3D" id="1.10.1240.30">
    <property type="entry name" value="KaiA/RbsU domain"/>
    <property type="match status" value="1"/>
</dbReference>
<reference evidence="3" key="2">
    <citation type="submission" date="2020-09" db="EMBL/GenBank/DDBJ databases">
        <authorList>
            <person name="Sun Q."/>
            <person name="Zhou Y."/>
        </authorList>
    </citation>
    <scope>NUCLEOTIDE SEQUENCE</scope>
    <source>
        <strain evidence="3">CGMCC 1.15179</strain>
    </source>
</reference>
<dbReference type="InterPro" id="IPR036457">
    <property type="entry name" value="PPM-type-like_dom_sf"/>
</dbReference>
<evidence type="ECO:0000256" key="1">
    <source>
        <dbReference type="ARBA" id="ARBA00022801"/>
    </source>
</evidence>
<keyword evidence="1" id="KW-0378">Hydrolase</keyword>
<comment type="caution">
    <text evidence="3">The sequence shown here is derived from an EMBL/GenBank/DDBJ whole genome shotgun (WGS) entry which is preliminary data.</text>
</comment>
<sequence length="335" mass="38683">MKEKLRQEYAELLTSYLREKREDQLYAAQQMSKWMLEQKIPPEEMVSYHVAAMKEELENVPQAVLDSFDFLIEMMIGYGIAYREHENLLHRQKELEYEIEVAVGMQQTLLPDEPPTHSGIDVGVISVPAHRMSGDYYNFEDHGGRTIGVALSDIIGKGIPAALCMSMIKYAMDQLEYPSDPSEILRRLNTVVERNVDPSMFITMVYGVYDIEHHRFRYAAAGHEPGLFYQEKEGRFEDLITRGLVLGVSRDICYEEYSVDLEPGDAIILFSDGVTECRIDGQFLGRERFKEIVQKHLHLPAQEAAEKIYQEIYEKANYELKDDQTIIILRRPTDA</sequence>